<dbReference type="EMBL" id="FUFA01000002">
    <property type="protein sequence ID" value="SPM32787.1"/>
    <property type="molecule type" value="Genomic_DNA"/>
</dbReference>
<reference evidence="7 8" key="1">
    <citation type="submission" date="2017-01" db="EMBL/GenBank/DDBJ databases">
        <authorList>
            <consortium name="Urmite Genomes"/>
        </authorList>
    </citation>
    <scope>NUCLEOTIDE SEQUENCE [LARGE SCALE GENOMIC DNA]</scope>
    <source>
        <strain evidence="7 8">AB57</strain>
    </source>
</reference>
<evidence type="ECO:0000256" key="2">
    <source>
        <dbReference type="ARBA" id="ARBA00022729"/>
    </source>
</evidence>
<keyword evidence="8" id="KW-1185">Reference proteome</keyword>
<feature type="non-terminal residue" evidence="7">
    <location>
        <position position="1"/>
    </location>
</feature>
<keyword evidence="2" id="KW-0732">Signal</keyword>
<dbReference type="Pfam" id="PF05481">
    <property type="entry name" value="Myco_19_kDa"/>
    <property type="match status" value="1"/>
</dbReference>
<feature type="compositionally biased region" description="Pro residues" evidence="6">
    <location>
        <begin position="46"/>
        <end position="55"/>
    </location>
</feature>
<accession>A0A2U3NML4</accession>
<evidence type="ECO:0000256" key="4">
    <source>
        <dbReference type="ARBA" id="ARBA00023139"/>
    </source>
</evidence>
<dbReference type="GO" id="GO:0016020">
    <property type="term" value="C:membrane"/>
    <property type="evidence" value="ECO:0007669"/>
    <property type="project" value="InterPro"/>
</dbReference>
<protein>
    <recommendedName>
        <fullName evidence="9">Lipoprotein LpqH</fullName>
    </recommendedName>
</protein>
<keyword evidence="1" id="KW-1003">Cell membrane</keyword>
<dbReference type="AlphaFoldDB" id="A0A2U3NML4"/>
<evidence type="ECO:0000256" key="3">
    <source>
        <dbReference type="ARBA" id="ARBA00023136"/>
    </source>
</evidence>
<evidence type="ECO:0008006" key="9">
    <source>
        <dbReference type="Google" id="ProtNLM"/>
    </source>
</evidence>
<evidence type="ECO:0000256" key="1">
    <source>
        <dbReference type="ARBA" id="ARBA00022475"/>
    </source>
</evidence>
<dbReference type="Proteomes" id="UP000240988">
    <property type="component" value="Unassembled WGS sequence"/>
</dbReference>
<keyword evidence="4" id="KW-0564">Palmitate</keyword>
<feature type="region of interest" description="Disordered" evidence="6">
    <location>
        <begin position="23"/>
        <end position="55"/>
    </location>
</feature>
<dbReference type="STRING" id="1841860.GCA_900157375_00588"/>
<proteinExistence type="predicted"/>
<evidence type="ECO:0000313" key="8">
    <source>
        <dbReference type="Proteomes" id="UP000240988"/>
    </source>
</evidence>
<evidence type="ECO:0000256" key="5">
    <source>
        <dbReference type="ARBA" id="ARBA00023288"/>
    </source>
</evidence>
<evidence type="ECO:0000313" key="7">
    <source>
        <dbReference type="EMBL" id="SPM32787.1"/>
    </source>
</evidence>
<sequence length="164" mass="16332">LNRELLIAVTAATLVAGVAGCSHDNKSPAPSSAKSSASAAPASPTAAPPPAPSVPPAKITVDGNVLPVTEPVDCNTRDGKFSIAIGQPFIGVIVALEQDASVVHLVGLGEVDGVNLNYTKGAPGDKASATKEGNTYHVTGIASGVDSNGANKTHKPFSVDVTCP</sequence>
<dbReference type="InterPro" id="IPR008691">
    <property type="entry name" value="LpqH"/>
</dbReference>
<feature type="compositionally biased region" description="Low complexity" evidence="6">
    <location>
        <begin position="27"/>
        <end position="45"/>
    </location>
</feature>
<evidence type="ECO:0000256" key="6">
    <source>
        <dbReference type="SAM" id="MobiDB-lite"/>
    </source>
</evidence>
<organism evidence="7 8">
    <name type="scientific">Mycobacterium rhizamassiliense</name>
    <dbReference type="NCBI Taxonomy" id="1841860"/>
    <lineage>
        <taxon>Bacteria</taxon>
        <taxon>Bacillati</taxon>
        <taxon>Actinomycetota</taxon>
        <taxon>Actinomycetes</taxon>
        <taxon>Mycobacteriales</taxon>
        <taxon>Mycobacteriaceae</taxon>
        <taxon>Mycobacterium</taxon>
    </lineage>
</organism>
<keyword evidence="3" id="KW-0472">Membrane</keyword>
<gene>
    <name evidence="7" type="ORF">MRAB57_586</name>
</gene>
<keyword evidence="5" id="KW-0449">Lipoprotein</keyword>
<name>A0A2U3NML4_9MYCO</name>